<gene>
    <name evidence="1" type="ORF">SAMN04487943_10398</name>
</gene>
<proteinExistence type="predicted"/>
<evidence type="ECO:0000313" key="1">
    <source>
        <dbReference type="EMBL" id="SFL68679.1"/>
    </source>
</evidence>
<keyword evidence="2" id="KW-1185">Reference proteome</keyword>
<dbReference type="EMBL" id="FOTR01000003">
    <property type="protein sequence ID" value="SFL68679.1"/>
    <property type="molecule type" value="Genomic_DNA"/>
</dbReference>
<evidence type="ECO:0008006" key="3">
    <source>
        <dbReference type="Google" id="ProtNLM"/>
    </source>
</evidence>
<reference evidence="2" key="1">
    <citation type="submission" date="2016-10" db="EMBL/GenBank/DDBJ databases">
        <authorList>
            <person name="Varghese N."/>
            <person name="Submissions S."/>
        </authorList>
    </citation>
    <scope>NUCLEOTIDE SEQUENCE [LARGE SCALE GENOMIC DNA]</scope>
    <source>
        <strain evidence="2">CGMCC 1.4250</strain>
    </source>
</reference>
<accession>A0A1I4JQ39</accession>
<sequence>MMYKAIQAFFKTEDDAETVKAELNKLKTNDIRIDHLPDAAQTLLLTPLAYSGNNTSGMGTGGGFVAAFTRTDNGETVDNTSREHTVECEVEENDYPEALKIIMDNDGYVDKDVLEG</sequence>
<evidence type="ECO:0000313" key="2">
    <source>
        <dbReference type="Proteomes" id="UP000198565"/>
    </source>
</evidence>
<dbReference type="AlphaFoldDB" id="A0A1I4JQ39"/>
<name>A0A1I4JQ39_9BACI</name>
<dbReference type="Proteomes" id="UP000198565">
    <property type="component" value="Unassembled WGS sequence"/>
</dbReference>
<organism evidence="1 2">
    <name type="scientific">Gracilibacillus orientalis</name>
    <dbReference type="NCBI Taxonomy" id="334253"/>
    <lineage>
        <taxon>Bacteria</taxon>
        <taxon>Bacillati</taxon>
        <taxon>Bacillota</taxon>
        <taxon>Bacilli</taxon>
        <taxon>Bacillales</taxon>
        <taxon>Bacillaceae</taxon>
        <taxon>Gracilibacillus</taxon>
    </lineage>
</organism>
<dbReference type="STRING" id="334253.SAMN04487943_10398"/>
<protein>
    <recommendedName>
        <fullName evidence="3">Heat induced stress protein YflT</fullName>
    </recommendedName>
</protein>